<keyword evidence="1" id="KW-0812">Transmembrane</keyword>
<keyword evidence="3" id="KW-1185">Reference proteome</keyword>
<keyword evidence="1" id="KW-0472">Membrane</keyword>
<comment type="caution">
    <text evidence="2">The sequence shown here is derived from an EMBL/GenBank/DDBJ whole genome shotgun (WGS) entry which is preliminary data.</text>
</comment>
<evidence type="ECO:0000256" key="1">
    <source>
        <dbReference type="SAM" id="Phobius"/>
    </source>
</evidence>
<name>A0ABS0ASZ5_9GAMM</name>
<dbReference type="RefSeq" id="WP_194865036.1">
    <property type="nucleotide sequence ID" value="NZ_ARXX01000025.1"/>
</dbReference>
<protein>
    <submittedName>
        <fullName evidence="2">Uncharacterized protein</fullName>
    </submittedName>
</protein>
<evidence type="ECO:0000313" key="2">
    <source>
        <dbReference type="EMBL" id="MBF5056586.1"/>
    </source>
</evidence>
<reference evidence="2 3" key="1">
    <citation type="submission" date="2012-09" db="EMBL/GenBank/DDBJ databases">
        <title>Genome Sequence of alkane-degrading Bacterium Alcanivorax sp. 521-1.</title>
        <authorList>
            <person name="Lai Q."/>
            <person name="Shao Z."/>
        </authorList>
    </citation>
    <scope>NUCLEOTIDE SEQUENCE [LARGE SCALE GENOMIC DNA]</scope>
    <source>
        <strain evidence="2 3">521-1</strain>
    </source>
</reference>
<dbReference type="EMBL" id="ARXX01000025">
    <property type="protein sequence ID" value="MBF5056586.1"/>
    <property type="molecule type" value="Genomic_DNA"/>
</dbReference>
<keyword evidence="1" id="KW-1133">Transmembrane helix</keyword>
<feature type="transmembrane region" description="Helical" evidence="1">
    <location>
        <begin position="12"/>
        <end position="30"/>
    </location>
</feature>
<dbReference type="Proteomes" id="UP000662703">
    <property type="component" value="Unassembled WGS sequence"/>
</dbReference>
<accession>A0ABS0ASZ5</accession>
<organism evidence="2 3">
    <name type="scientific">Alloalcanivorax profundimaris</name>
    <dbReference type="NCBI Taxonomy" id="2735259"/>
    <lineage>
        <taxon>Bacteria</taxon>
        <taxon>Pseudomonadati</taxon>
        <taxon>Pseudomonadota</taxon>
        <taxon>Gammaproteobacteria</taxon>
        <taxon>Oceanospirillales</taxon>
        <taxon>Alcanivoracaceae</taxon>
        <taxon>Alloalcanivorax</taxon>
    </lineage>
</organism>
<evidence type="ECO:0000313" key="3">
    <source>
        <dbReference type="Proteomes" id="UP000662703"/>
    </source>
</evidence>
<proteinExistence type="predicted"/>
<sequence length="67" mass="7078">MADAKTITLKQAGMIGLAALIVGLVLGPRVEHALFGYDSVEECILDGHSAQFAVQACATLYPSDDDR</sequence>
<gene>
    <name evidence="2" type="ORF">Y5W_01880</name>
</gene>